<feature type="transmembrane region" description="Helical" evidence="1">
    <location>
        <begin position="71"/>
        <end position="96"/>
    </location>
</feature>
<reference evidence="3" key="1">
    <citation type="submission" date="2015-10" db="EMBL/GenBank/DDBJ databases">
        <title>Metagenome-Assembled Genomes uncover a global brackish microbiome.</title>
        <authorList>
            <person name="Hugerth L.W."/>
            <person name="Larsson J."/>
            <person name="Alneberg J."/>
            <person name="Lindh M.V."/>
            <person name="Legrand C."/>
            <person name="Pinhassi J."/>
            <person name="Andersson A."/>
        </authorList>
    </citation>
    <scope>NUCLEOTIDE SEQUENCE [LARGE SCALE GENOMIC DNA]</scope>
</reference>
<dbReference type="Proteomes" id="UP000050874">
    <property type="component" value="Unassembled WGS sequence"/>
</dbReference>
<organism evidence="2 3">
    <name type="scientific">SAR86 cluster bacterium BACL1 MAG-120920-bin57</name>
    <dbReference type="NCBI Taxonomy" id="1655571"/>
    <lineage>
        <taxon>Bacteria</taxon>
        <taxon>Pseudomonadati</taxon>
        <taxon>Pseudomonadota</taxon>
        <taxon>Gammaproteobacteria</taxon>
        <taxon>SAR86 cluster</taxon>
    </lineage>
</organism>
<sequence length="100" mass="11646">MNGFLRIIAYFCIGTTPLQIGIAIWGLWVVVTTDFGILSLSHIEFFKNYLTLFLPIVDWLYTWLWNPYLDFIFSLPVVIAQTVKAAVSTWLGFWILNKIR</sequence>
<keyword evidence="1" id="KW-0472">Membrane</keyword>
<comment type="caution">
    <text evidence="2">The sequence shown here is derived from an EMBL/GenBank/DDBJ whole genome shotgun (WGS) entry which is preliminary data.</text>
</comment>
<keyword evidence="1" id="KW-0812">Transmembrane</keyword>
<protein>
    <submittedName>
        <fullName evidence="2">Uncharacterized protein</fullName>
    </submittedName>
</protein>
<feature type="transmembrane region" description="Helical" evidence="1">
    <location>
        <begin position="7"/>
        <end position="31"/>
    </location>
</feature>
<evidence type="ECO:0000313" key="2">
    <source>
        <dbReference type="EMBL" id="KRO40278.1"/>
    </source>
</evidence>
<accession>A0A0R2PQV7</accession>
<dbReference type="AlphaFoldDB" id="A0A0R2PQV7"/>
<dbReference type="EMBL" id="LIAV01000145">
    <property type="protein sequence ID" value="KRO40278.1"/>
    <property type="molecule type" value="Genomic_DNA"/>
</dbReference>
<keyword evidence="1" id="KW-1133">Transmembrane helix</keyword>
<evidence type="ECO:0000313" key="3">
    <source>
        <dbReference type="Proteomes" id="UP000050874"/>
    </source>
</evidence>
<evidence type="ECO:0000256" key="1">
    <source>
        <dbReference type="SAM" id="Phobius"/>
    </source>
</evidence>
<gene>
    <name evidence="2" type="ORF">ABR63_03635</name>
</gene>
<name>A0A0R2PQV7_9GAMM</name>
<proteinExistence type="predicted"/>